<dbReference type="PANTHER" id="PTHR12558">
    <property type="entry name" value="CELL DIVISION CYCLE 16,23,27"/>
    <property type="match status" value="1"/>
</dbReference>
<gene>
    <name evidence="5" type="ORF">D7Z94_07715</name>
</gene>
<dbReference type="GO" id="GO:0051301">
    <property type="term" value="P:cell division"/>
    <property type="evidence" value="ECO:0007669"/>
    <property type="project" value="TreeGrafter"/>
</dbReference>
<reference evidence="5 6" key="1">
    <citation type="submission" date="2018-10" db="EMBL/GenBank/DDBJ databases">
        <title>Ulvibacterium marinum gen. nov., sp. nov., a novel marine bacterium of the family Flavobacteriaceae, isolated from a culture of the green alga Ulva prolifera.</title>
        <authorList>
            <person name="Zhang Z."/>
        </authorList>
    </citation>
    <scope>NUCLEOTIDE SEQUENCE [LARGE SCALE GENOMIC DNA]</scope>
    <source>
        <strain evidence="5 6">CCMM003</strain>
    </source>
</reference>
<protein>
    <submittedName>
        <fullName evidence="5">DUF5107 domain-containing protein</fullName>
    </submittedName>
</protein>
<dbReference type="PROSITE" id="PS50005">
    <property type="entry name" value="TPR"/>
    <property type="match status" value="3"/>
</dbReference>
<feature type="repeat" description="TPR" evidence="1">
    <location>
        <begin position="778"/>
        <end position="811"/>
    </location>
</feature>
<feature type="chain" id="PRO_5017362537" evidence="2">
    <location>
        <begin position="27"/>
        <end position="1042"/>
    </location>
</feature>
<dbReference type="Pfam" id="PF25064">
    <property type="entry name" value="ARM_TT21_5th"/>
    <property type="match status" value="1"/>
</dbReference>
<dbReference type="SUPFAM" id="SSF48452">
    <property type="entry name" value="TPR-like"/>
    <property type="match status" value="2"/>
</dbReference>
<feature type="repeat" description="TPR" evidence="1">
    <location>
        <begin position="570"/>
        <end position="603"/>
    </location>
</feature>
<dbReference type="InterPro" id="IPR011990">
    <property type="entry name" value="TPR-like_helical_dom_sf"/>
</dbReference>
<dbReference type="InterPro" id="IPR019734">
    <property type="entry name" value="TPR_rpt"/>
</dbReference>
<evidence type="ECO:0000256" key="2">
    <source>
        <dbReference type="SAM" id="SignalP"/>
    </source>
</evidence>
<accession>A0A3B0C5K7</accession>
<dbReference type="AlphaFoldDB" id="A0A3B0C5K7"/>
<name>A0A3B0C5K7_9FLAO</name>
<feature type="domain" description="Tetratricopeptide repeat protein 21A/21B fifth ARM repeats" evidence="4">
    <location>
        <begin position="482"/>
        <end position="581"/>
    </location>
</feature>
<proteinExistence type="predicted"/>
<feature type="repeat" description="TPR" evidence="1">
    <location>
        <begin position="502"/>
        <end position="535"/>
    </location>
</feature>
<sequence length="1042" mass="120185">MKNMKCFKSYTLLLAVLINWNMTIHGQSVSIKEETLMLDTYGFQDPDPVPILVDNPKIFPYFKFYGYDQVSEKKPWKVVTLENDYIQVFVLPEVGGKIWGAIDKSTGEEFLYKNEVMKFRNIAMRGPWTSGGIEFNFGLIGHSPDTATPVDYVTKENVDGSVSCIVGAMDLTSRTNWGVEIRLEADKAYVETKAYWYNGTSVNQSYYNWMTAAAVVADDLEFIYPGNQYLEHNGTARPWPFDSEGRNTAFYKNNRYGGSKSKHIVGEYEDFFGGYYHNKKFGFGHWAPYEEMPGQKLWLWALSRSGGIWEDLLTDTDGQYMEFQAGRLFNQFSPSNAVNPITQANFDPYVMDRWREIWFPFKEIGGMVDATEDGVLNVKLEGNELYVGVNALQNLNKIIQILVNDKELYSERLDLKPMEIFSQTVTAKSSDKIEVKIQGSELQFVNDPERNRIKRPFDPNANAKLSDVEQFYTDGWEAMKFRDYAKAHELFSKLLELDSFHQDALVKLAELEFRRTNFEKALDYANTALRLDTYNPGANYFAGLAYRALSDTINALESLGWAARDIKYRNAAFYKMAEIYLASKNYNRAKMYAQKALDFNRYNVHAQYILALASRKEKKTEEFNSHIETILEIDPLNQFALTEKMFMDSTSKVDLEIHNEFPEETLLELALQYFSYGSEDEAFAVLGKGETVKNKLWIAYLSRNADNPKSNALLNELTQNPVDFVFPYRNETLPVLKWAAAQNGHWKLNYYLAQNYVAIGLEEEGKELLNSLGEQPDSDVFYRFRAEFMDENPYPQRLNDLKKALSLNPSNWRVWEEHIQFYLQHKKYEDAYVLSRKAYRKFPDHYSIGLSHAKASVNTNRHADVLKVLDKIQILPYEHATESRSIYERAHMAVAMEQYKKNRFAKAKEVLEKSKEWPENIGVGKPYDTDEREQDFLLAMTLEKMDKSQESKSLLENIVSYTQSSEQKNTINHLYGLLAAKRLNDGSYEKVKDYLKGLIGENHSVGQLALKLEQSPNTTQNGDNIPLDVWELAQWSAQQVAP</sequence>
<keyword evidence="6" id="KW-1185">Reference proteome</keyword>
<dbReference type="PANTHER" id="PTHR12558:SF13">
    <property type="entry name" value="CELL DIVISION CYCLE PROTEIN 27 HOMOLOG"/>
    <property type="match status" value="1"/>
</dbReference>
<keyword evidence="1" id="KW-0802">TPR repeat</keyword>
<dbReference type="Proteomes" id="UP000276603">
    <property type="component" value="Unassembled WGS sequence"/>
</dbReference>
<evidence type="ECO:0000256" key="1">
    <source>
        <dbReference type="PROSITE-ProRule" id="PRU00339"/>
    </source>
</evidence>
<dbReference type="SMART" id="SM00028">
    <property type="entry name" value="TPR"/>
    <property type="match status" value="4"/>
</dbReference>
<dbReference type="Gene3D" id="1.25.40.10">
    <property type="entry name" value="Tetratricopeptide repeat domain"/>
    <property type="match status" value="3"/>
</dbReference>
<dbReference type="Pfam" id="PF17128">
    <property type="entry name" value="DUF5107"/>
    <property type="match status" value="1"/>
</dbReference>
<feature type="domain" description="DUF5107" evidence="3">
    <location>
        <begin position="57"/>
        <end position="360"/>
    </location>
</feature>
<feature type="signal peptide" evidence="2">
    <location>
        <begin position="1"/>
        <end position="26"/>
    </location>
</feature>
<dbReference type="InterPro" id="IPR056835">
    <property type="entry name" value="ARM_TT21_5th"/>
</dbReference>
<evidence type="ECO:0000259" key="4">
    <source>
        <dbReference type="Pfam" id="PF25064"/>
    </source>
</evidence>
<keyword evidence="2" id="KW-0732">Signal</keyword>
<evidence type="ECO:0000313" key="6">
    <source>
        <dbReference type="Proteomes" id="UP000276603"/>
    </source>
</evidence>
<evidence type="ECO:0000259" key="3">
    <source>
        <dbReference type="Pfam" id="PF17128"/>
    </source>
</evidence>
<comment type="caution">
    <text evidence="5">The sequence shown here is derived from an EMBL/GenBank/DDBJ whole genome shotgun (WGS) entry which is preliminary data.</text>
</comment>
<evidence type="ECO:0000313" key="5">
    <source>
        <dbReference type="EMBL" id="RKN80842.1"/>
    </source>
</evidence>
<dbReference type="EMBL" id="RBCJ01000002">
    <property type="protein sequence ID" value="RKN80842.1"/>
    <property type="molecule type" value="Genomic_DNA"/>
</dbReference>
<organism evidence="5 6">
    <name type="scientific">Ulvibacterium marinum</name>
    <dbReference type="NCBI Taxonomy" id="2419782"/>
    <lineage>
        <taxon>Bacteria</taxon>
        <taxon>Pseudomonadati</taxon>
        <taxon>Bacteroidota</taxon>
        <taxon>Flavobacteriia</taxon>
        <taxon>Flavobacteriales</taxon>
        <taxon>Flavobacteriaceae</taxon>
        <taxon>Ulvibacterium</taxon>
    </lineage>
</organism>
<dbReference type="InterPro" id="IPR033396">
    <property type="entry name" value="DUF5107"/>
</dbReference>